<evidence type="ECO:0000313" key="3">
    <source>
        <dbReference type="Proteomes" id="UP000053864"/>
    </source>
</evidence>
<gene>
    <name evidence="2" type="ORF">L916_01212</name>
</gene>
<accession>W2JS92</accession>
<evidence type="ECO:0000313" key="2">
    <source>
        <dbReference type="EMBL" id="ETL49279.1"/>
    </source>
</evidence>
<evidence type="ECO:0000256" key="1">
    <source>
        <dbReference type="SAM" id="MobiDB-lite"/>
    </source>
</evidence>
<reference evidence="2 3" key="1">
    <citation type="submission" date="2013-11" db="EMBL/GenBank/DDBJ databases">
        <title>The Genome Sequence of Phytophthora parasitica CJ05E6.</title>
        <authorList>
            <consortium name="The Broad Institute Genomics Platform"/>
            <person name="Russ C."/>
            <person name="Tyler B."/>
            <person name="Panabieres F."/>
            <person name="Shan W."/>
            <person name="Tripathy S."/>
            <person name="Grunwald N."/>
            <person name="Machado M."/>
            <person name="Johnson C.S."/>
            <person name="Arredondo F."/>
            <person name="Hong C."/>
            <person name="Coffey M."/>
            <person name="Young S.K."/>
            <person name="Zeng Q."/>
            <person name="Gargeya S."/>
            <person name="Fitzgerald M."/>
            <person name="Abouelleil A."/>
            <person name="Alvarado L."/>
            <person name="Chapman S.B."/>
            <person name="Gainer-Dewar J."/>
            <person name="Goldberg J."/>
            <person name="Griggs A."/>
            <person name="Gujja S."/>
            <person name="Hansen M."/>
            <person name="Howarth C."/>
            <person name="Imamovic A."/>
            <person name="Ireland A."/>
            <person name="Larimer J."/>
            <person name="McCowan C."/>
            <person name="Murphy C."/>
            <person name="Pearson M."/>
            <person name="Poon T.W."/>
            <person name="Priest M."/>
            <person name="Roberts A."/>
            <person name="Saif S."/>
            <person name="Shea T."/>
            <person name="Sykes S."/>
            <person name="Wortman J."/>
            <person name="Nusbaum C."/>
            <person name="Birren B."/>
        </authorList>
    </citation>
    <scope>NUCLEOTIDE SEQUENCE [LARGE SCALE GENOMIC DNA]</scope>
    <source>
        <strain evidence="2 3">CJ05E6</strain>
    </source>
</reference>
<organism evidence="2 3">
    <name type="scientific">Phytophthora nicotianae</name>
    <name type="common">Potato buckeye rot agent</name>
    <name type="synonym">Phytophthora parasitica</name>
    <dbReference type="NCBI Taxonomy" id="4792"/>
    <lineage>
        <taxon>Eukaryota</taxon>
        <taxon>Sar</taxon>
        <taxon>Stramenopiles</taxon>
        <taxon>Oomycota</taxon>
        <taxon>Peronosporomycetes</taxon>
        <taxon>Peronosporales</taxon>
        <taxon>Peronosporaceae</taxon>
        <taxon>Phytophthora</taxon>
    </lineage>
</organism>
<dbReference type="EMBL" id="KI670639">
    <property type="protein sequence ID" value="ETL49279.1"/>
    <property type="molecule type" value="Genomic_DNA"/>
</dbReference>
<sequence>MVQASRSLFQARTTRTTRLRFIIIFYAKVSRRLTLPWALSRRRLLRSLRVAKESSMTHQKKPNPHQKKPNPNPHLQRNISMFLSKLIRTRT</sequence>
<dbReference type="Proteomes" id="UP000053864">
    <property type="component" value="Unassembled WGS sequence"/>
</dbReference>
<name>W2JS92_PHYNI</name>
<proteinExistence type="predicted"/>
<protein>
    <submittedName>
        <fullName evidence="2">Uncharacterized protein</fullName>
    </submittedName>
</protein>
<feature type="compositionally biased region" description="Basic residues" evidence="1">
    <location>
        <begin position="58"/>
        <end position="68"/>
    </location>
</feature>
<feature type="region of interest" description="Disordered" evidence="1">
    <location>
        <begin position="50"/>
        <end position="79"/>
    </location>
</feature>
<dbReference type="AlphaFoldDB" id="W2JS92"/>